<gene>
    <name evidence="2" type="ORF">CWI69_06660</name>
</gene>
<keyword evidence="3" id="KW-1185">Reference proteome</keyword>
<dbReference type="Gene3D" id="3.30.2090.10">
    <property type="entry name" value="Multidrug efflux transporter AcrB TolC docking domain, DN and DC subdomains"/>
    <property type="match status" value="2"/>
</dbReference>
<keyword evidence="1" id="KW-0472">Membrane</keyword>
<dbReference type="Gene3D" id="3.30.70.1320">
    <property type="entry name" value="Multidrug efflux transporter AcrB pore domain like"/>
    <property type="match status" value="1"/>
</dbReference>
<dbReference type="SUPFAM" id="SSF82866">
    <property type="entry name" value="Multidrug efflux transporter AcrB transmembrane domain"/>
    <property type="match status" value="2"/>
</dbReference>
<dbReference type="GO" id="GO:0005886">
    <property type="term" value="C:plasma membrane"/>
    <property type="evidence" value="ECO:0007669"/>
    <property type="project" value="TreeGrafter"/>
</dbReference>
<dbReference type="OrthoDB" id="9757904at2"/>
<organism evidence="2 3">
    <name type="scientific">Pseudidiomarina halophila</name>
    <dbReference type="NCBI Taxonomy" id="1449799"/>
    <lineage>
        <taxon>Bacteria</taxon>
        <taxon>Pseudomonadati</taxon>
        <taxon>Pseudomonadota</taxon>
        <taxon>Gammaproteobacteria</taxon>
        <taxon>Alteromonadales</taxon>
        <taxon>Idiomarinaceae</taxon>
        <taxon>Pseudidiomarina</taxon>
    </lineage>
</organism>
<dbReference type="GO" id="GO:0042910">
    <property type="term" value="F:xenobiotic transmembrane transporter activity"/>
    <property type="evidence" value="ECO:0007669"/>
    <property type="project" value="TreeGrafter"/>
</dbReference>
<comment type="caution">
    <text evidence="2">The sequence shown here is derived from an EMBL/GenBank/DDBJ whole genome shotgun (WGS) entry which is preliminary data.</text>
</comment>
<dbReference type="SUPFAM" id="SSF82714">
    <property type="entry name" value="Multidrug efflux transporter AcrB TolC docking domain, DN and DC subdomains"/>
    <property type="match status" value="2"/>
</dbReference>
<feature type="transmembrane region" description="Helical" evidence="1">
    <location>
        <begin position="522"/>
        <end position="540"/>
    </location>
</feature>
<name>A0A432XVF7_9GAMM</name>
<evidence type="ECO:0000313" key="2">
    <source>
        <dbReference type="EMBL" id="RUO52716.1"/>
    </source>
</evidence>
<dbReference type="Pfam" id="PF00873">
    <property type="entry name" value="ACR_tran"/>
    <property type="match status" value="1"/>
</dbReference>
<dbReference type="Proteomes" id="UP000287198">
    <property type="component" value="Unassembled WGS sequence"/>
</dbReference>
<dbReference type="EMBL" id="PIPW01000002">
    <property type="protein sequence ID" value="RUO52716.1"/>
    <property type="molecule type" value="Genomic_DNA"/>
</dbReference>
<sequence>MRLIQLSHYNPFATIIAFLIVTIIGFASMTKMPVQLTPNLNRPQIAIINSWRAAAPAEIEAEIVEPQENILTGIAGVERLYSSVRAGMSITMLEFAIGTDMQQAFINVVNALNQAPPRPREANEPTVMLGGLEESIATLLITKTDADADADFTAYQDLVESSVKPELQKIPGLARVDLNSSLTHQLQVQIDPFKMAALGVSLSTVTQSIQRSTNMSGGFAEVGRREYTVRYNGQYTPETFGDMIVTYNDGRPVYLREIASVEKGFSERRSFAFRTGRPAFYISLNGTNDANTVEVMENLKRVTTDLNERLLSKHGLQIELSFDSSVHIKRAIDLVQSSLGIGILLALGMLYWMIRGFRATLLIGLTIPISLAAALFVMAMLGRSLNIISLAGLAFAVGLVLDAAIVVQENFLRLRQQGVATLAAAQKSASDVGPALFASTATTVAIFTPVIFMDGVAGQLFFDLAVTMSVAVVASMLAAMLLIPVVAVKVLKQESSAHDPLPLWSKLANLYGRATRTTKRSALWVLGLLGAAVIAIILLLPRPDFLPEAKWEGIFVAFMVPPGANYSVLENEIARTIMRRLEPHVEGDKLPQIRDYNIASSSGGSVLFVYPEKADSATEVLTLLREEILVDLPETQAFAQQSSLLNISVGSTNRAVRLNFNGELDNPSRLVIERTIALLRDRLPNTSVRAIPNIYDAKPELLVTPRDHELAQAGVDRSSVAEMVRAVTSGLYSGEYFDGHNRRDIIVKSTPWRNPEELQAMPMYTTSGGAQTLGQLTETKRVTGPVRLQRLNGKRTLTLLIAPPPTVTLDETIEITRGVMDEIETELSPGVYMSLTGGADDLADTIATMQENFSYAVVILFLIMAAVFRSMKDSLLVLTTVPVAMAGGVLGLAALNLFTFQALDLLTMIGFVILLGLMVNNAILLVDQTRKAQAEGMSLSAATQYAIATRVRPVYMSSLTSVVGMLPLVLIPGAGSEIYRGLAVVIVGGMLISTLFMLIYIPALMRLTARPALKEADHVTK</sequence>
<dbReference type="PANTHER" id="PTHR32063:SF0">
    <property type="entry name" value="SWARMING MOTILITY PROTEIN SWRC"/>
    <property type="match status" value="1"/>
</dbReference>
<feature type="transmembrane region" description="Helical" evidence="1">
    <location>
        <begin position="852"/>
        <end position="868"/>
    </location>
</feature>
<feature type="transmembrane region" description="Helical" evidence="1">
    <location>
        <begin position="954"/>
        <end position="972"/>
    </location>
</feature>
<keyword evidence="1" id="KW-0812">Transmembrane</keyword>
<feature type="transmembrane region" description="Helical" evidence="1">
    <location>
        <begin position="905"/>
        <end position="926"/>
    </location>
</feature>
<feature type="transmembrane region" description="Helical" evidence="1">
    <location>
        <begin position="387"/>
        <end position="407"/>
    </location>
</feature>
<dbReference type="PANTHER" id="PTHR32063">
    <property type="match status" value="1"/>
</dbReference>
<proteinExistence type="predicted"/>
<feature type="transmembrane region" description="Helical" evidence="1">
    <location>
        <begin position="432"/>
        <end position="452"/>
    </location>
</feature>
<dbReference type="InterPro" id="IPR027463">
    <property type="entry name" value="AcrB_DN_DC_subdom"/>
</dbReference>
<keyword evidence="1" id="KW-1133">Transmembrane helix</keyword>
<dbReference type="Gene3D" id="3.30.70.1440">
    <property type="entry name" value="Multidrug efflux transporter AcrB pore domain"/>
    <property type="match status" value="1"/>
</dbReference>
<feature type="transmembrane region" description="Helical" evidence="1">
    <location>
        <begin position="12"/>
        <end position="29"/>
    </location>
</feature>
<dbReference type="Gene3D" id="1.20.1640.10">
    <property type="entry name" value="Multidrug efflux transporter AcrB transmembrane domain"/>
    <property type="match status" value="2"/>
</dbReference>
<feature type="transmembrane region" description="Helical" evidence="1">
    <location>
        <begin position="464"/>
        <end position="488"/>
    </location>
</feature>
<evidence type="ECO:0000256" key="1">
    <source>
        <dbReference type="SAM" id="Phobius"/>
    </source>
</evidence>
<dbReference type="Gene3D" id="3.30.70.1430">
    <property type="entry name" value="Multidrug efflux transporter AcrB pore domain"/>
    <property type="match status" value="2"/>
</dbReference>
<feature type="transmembrane region" description="Helical" evidence="1">
    <location>
        <begin position="361"/>
        <end position="381"/>
    </location>
</feature>
<feature type="transmembrane region" description="Helical" evidence="1">
    <location>
        <begin position="978"/>
        <end position="1001"/>
    </location>
</feature>
<dbReference type="AlphaFoldDB" id="A0A432XVF7"/>
<dbReference type="RefSeq" id="WP_126763127.1">
    <property type="nucleotide sequence ID" value="NZ_JBHLTZ010000012.1"/>
</dbReference>
<feature type="transmembrane region" description="Helical" evidence="1">
    <location>
        <begin position="875"/>
        <end position="899"/>
    </location>
</feature>
<dbReference type="SUPFAM" id="SSF82693">
    <property type="entry name" value="Multidrug efflux transporter AcrB pore domain, PN1, PN2, PC1 and PC2 subdomains"/>
    <property type="match status" value="2"/>
</dbReference>
<evidence type="ECO:0000313" key="3">
    <source>
        <dbReference type="Proteomes" id="UP000287198"/>
    </source>
</evidence>
<feature type="transmembrane region" description="Helical" evidence="1">
    <location>
        <begin position="334"/>
        <end position="354"/>
    </location>
</feature>
<protein>
    <submittedName>
        <fullName evidence="2">Acriflavine resistance protein B</fullName>
    </submittedName>
</protein>
<dbReference type="InterPro" id="IPR001036">
    <property type="entry name" value="Acrflvin-R"/>
</dbReference>
<dbReference type="PRINTS" id="PR00702">
    <property type="entry name" value="ACRIFLAVINRP"/>
</dbReference>
<reference evidence="3" key="1">
    <citation type="journal article" date="2018" name="Front. Microbiol.">
        <title>Genome-Based Analysis Reveals the Taxonomy and Diversity of the Family Idiomarinaceae.</title>
        <authorList>
            <person name="Liu Y."/>
            <person name="Lai Q."/>
            <person name="Shao Z."/>
        </authorList>
    </citation>
    <scope>NUCLEOTIDE SEQUENCE [LARGE SCALE GENOMIC DNA]</scope>
    <source>
        <strain evidence="3">BH195</strain>
    </source>
</reference>
<accession>A0A432XVF7</accession>